<feature type="compositionally biased region" description="Basic residues" evidence="1">
    <location>
        <begin position="69"/>
        <end position="85"/>
    </location>
</feature>
<gene>
    <name evidence="2" type="ORF">PXEA_LOCUS8450</name>
</gene>
<organism evidence="2 3">
    <name type="scientific">Protopolystoma xenopodis</name>
    <dbReference type="NCBI Taxonomy" id="117903"/>
    <lineage>
        <taxon>Eukaryota</taxon>
        <taxon>Metazoa</taxon>
        <taxon>Spiralia</taxon>
        <taxon>Lophotrochozoa</taxon>
        <taxon>Platyhelminthes</taxon>
        <taxon>Monogenea</taxon>
        <taxon>Polyopisthocotylea</taxon>
        <taxon>Polystomatidea</taxon>
        <taxon>Polystomatidae</taxon>
        <taxon>Protopolystoma</taxon>
    </lineage>
</organism>
<evidence type="ECO:0000256" key="1">
    <source>
        <dbReference type="SAM" id="MobiDB-lite"/>
    </source>
</evidence>
<dbReference type="AlphaFoldDB" id="A0A3S5AFA9"/>
<feature type="compositionally biased region" description="Polar residues" evidence="1">
    <location>
        <begin position="41"/>
        <end position="66"/>
    </location>
</feature>
<keyword evidence="3" id="KW-1185">Reference proteome</keyword>
<accession>A0A3S5AFA9</accession>
<dbReference type="EMBL" id="CAAALY010023108">
    <property type="protein sequence ID" value="VEL15010.1"/>
    <property type="molecule type" value="Genomic_DNA"/>
</dbReference>
<comment type="caution">
    <text evidence="2">The sequence shown here is derived from an EMBL/GenBank/DDBJ whole genome shotgun (WGS) entry which is preliminary data.</text>
</comment>
<sequence>MRLAGRGNVRPHQHQLQNGHSRLGRWTSQSQAGGINKDRSQTSLTGQLSNRTSRSPGGSRSVQKSLVTHARRNYHSNPHNLHRDHRSNDQSSRGMGKVVNGPRRQTSPMTDAHALTNFGFAKSRTRVSNSETSPAHVASFVCRASSRLASAAVRLIRQRAMSGGGRSRCYWPGHSPSSLTDNEDEEARRLEDETGVVPGFGRTAHFIHIIHVPPLPPTPFAGRQHLLQIEYNLVVCLKDKK</sequence>
<dbReference type="Proteomes" id="UP000784294">
    <property type="component" value="Unassembled WGS sequence"/>
</dbReference>
<protein>
    <submittedName>
        <fullName evidence="2">Uncharacterized protein</fullName>
    </submittedName>
</protein>
<evidence type="ECO:0000313" key="2">
    <source>
        <dbReference type="EMBL" id="VEL15010.1"/>
    </source>
</evidence>
<reference evidence="2" key="1">
    <citation type="submission" date="2018-11" db="EMBL/GenBank/DDBJ databases">
        <authorList>
            <consortium name="Pathogen Informatics"/>
        </authorList>
    </citation>
    <scope>NUCLEOTIDE SEQUENCE</scope>
</reference>
<proteinExistence type="predicted"/>
<feature type="compositionally biased region" description="Polar residues" evidence="1">
    <location>
        <begin position="14"/>
        <end position="33"/>
    </location>
</feature>
<name>A0A3S5AFA9_9PLAT</name>
<evidence type="ECO:0000313" key="3">
    <source>
        <dbReference type="Proteomes" id="UP000784294"/>
    </source>
</evidence>
<feature type="region of interest" description="Disordered" evidence="1">
    <location>
        <begin position="1"/>
        <end position="109"/>
    </location>
</feature>